<gene>
    <name evidence="1" type="ORF">O9K51_10443</name>
</gene>
<organism evidence="1 2">
    <name type="scientific">Purpureocillium lavendulum</name>
    <dbReference type="NCBI Taxonomy" id="1247861"/>
    <lineage>
        <taxon>Eukaryota</taxon>
        <taxon>Fungi</taxon>
        <taxon>Dikarya</taxon>
        <taxon>Ascomycota</taxon>
        <taxon>Pezizomycotina</taxon>
        <taxon>Sordariomycetes</taxon>
        <taxon>Hypocreomycetidae</taxon>
        <taxon>Hypocreales</taxon>
        <taxon>Ophiocordycipitaceae</taxon>
        <taxon>Purpureocillium</taxon>
    </lineage>
</organism>
<dbReference type="GO" id="GO:0003964">
    <property type="term" value="F:RNA-directed DNA polymerase activity"/>
    <property type="evidence" value="ECO:0007669"/>
    <property type="project" value="UniProtKB-KW"/>
</dbReference>
<keyword evidence="1" id="KW-0548">Nucleotidyltransferase</keyword>
<accession>A0AB34FEH8</accession>
<proteinExistence type="predicted"/>
<keyword evidence="1" id="KW-0808">Transferase</keyword>
<keyword evidence="1" id="KW-0695">RNA-directed DNA polymerase</keyword>
<dbReference type="EMBL" id="JAQHRD010000015">
    <property type="protein sequence ID" value="KAJ6436907.1"/>
    <property type="molecule type" value="Genomic_DNA"/>
</dbReference>
<evidence type="ECO:0000313" key="2">
    <source>
        <dbReference type="Proteomes" id="UP001163105"/>
    </source>
</evidence>
<reference evidence="1" key="1">
    <citation type="submission" date="2023-01" db="EMBL/GenBank/DDBJ databases">
        <title>The growth and conidiation of Purpureocillium lavendulum are regulated by nitrogen source and histone H3K14 acetylation.</title>
        <authorList>
            <person name="Tang P."/>
            <person name="Han J."/>
            <person name="Zhang C."/>
            <person name="Tang P."/>
            <person name="Qi F."/>
            <person name="Zhang K."/>
            <person name="Liang L."/>
        </authorList>
    </citation>
    <scope>NUCLEOTIDE SEQUENCE</scope>
    <source>
        <strain evidence="1">YMF1.00683</strain>
    </source>
</reference>
<evidence type="ECO:0000313" key="1">
    <source>
        <dbReference type="EMBL" id="KAJ6436907.1"/>
    </source>
</evidence>
<protein>
    <submittedName>
        <fullName evidence="1">Reverse transcriptase</fullName>
    </submittedName>
</protein>
<name>A0AB34FEH8_9HYPO</name>
<keyword evidence="2" id="KW-1185">Reference proteome</keyword>
<sequence>MRMEQNPLSGELAAMACALRRLPELRYRSIALLTSNRAAALTLRNPRQQSGQDHAGCTYDSIEALRRNGNMMAVLWIPTSAENRLLQSAKAQARDAAKEGANPTLKFPRMRSTTLGLARSVHCVVRDIPDDVGRFSKKVDAALPGKHTLQLYDGLSWREQTQ</sequence>
<dbReference type="AlphaFoldDB" id="A0AB34FEH8"/>
<comment type="caution">
    <text evidence="1">The sequence shown here is derived from an EMBL/GenBank/DDBJ whole genome shotgun (WGS) entry which is preliminary data.</text>
</comment>
<dbReference type="Proteomes" id="UP001163105">
    <property type="component" value="Unassembled WGS sequence"/>
</dbReference>